<evidence type="ECO:0000313" key="3">
    <source>
        <dbReference type="Proteomes" id="UP000032180"/>
    </source>
</evidence>
<dbReference type="Gramene" id="LPERR02G25990.1">
    <property type="protein sequence ID" value="LPERR02G25990.1"/>
    <property type="gene ID" value="LPERR02G25990"/>
</dbReference>
<organism evidence="2 3">
    <name type="scientific">Leersia perrieri</name>
    <dbReference type="NCBI Taxonomy" id="77586"/>
    <lineage>
        <taxon>Eukaryota</taxon>
        <taxon>Viridiplantae</taxon>
        <taxon>Streptophyta</taxon>
        <taxon>Embryophyta</taxon>
        <taxon>Tracheophyta</taxon>
        <taxon>Spermatophyta</taxon>
        <taxon>Magnoliopsida</taxon>
        <taxon>Liliopsida</taxon>
        <taxon>Poales</taxon>
        <taxon>Poaceae</taxon>
        <taxon>BOP clade</taxon>
        <taxon>Oryzoideae</taxon>
        <taxon>Oryzeae</taxon>
        <taxon>Oryzinae</taxon>
        <taxon>Leersia</taxon>
    </lineage>
</organism>
<evidence type="ECO:0000313" key="2">
    <source>
        <dbReference type="EnsemblPlants" id="LPERR02G25990.1"/>
    </source>
</evidence>
<sequence length="67" mass="6967">MQRGGGGSRPPPAGVHRRYIPKRGSVLKGIVRRMLGLFVFFLPQDGGGGGRVSQAPPPEDGGGELGK</sequence>
<dbReference type="EnsemblPlants" id="LPERR02G25990.1">
    <property type="protein sequence ID" value="LPERR02G25990.1"/>
    <property type="gene ID" value="LPERR02G25990"/>
</dbReference>
<name>A0A0D9VKR9_9ORYZ</name>
<dbReference type="Proteomes" id="UP000032180">
    <property type="component" value="Chromosome 2"/>
</dbReference>
<feature type="region of interest" description="Disordered" evidence="1">
    <location>
        <begin position="46"/>
        <end position="67"/>
    </location>
</feature>
<reference evidence="2" key="3">
    <citation type="submission" date="2015-04" db="UniProtKB">
        <authorList>
            <consortium name="EnsemblPlants"/>
        </authorList>
    </citation>
    <scope>IDENTIFICATION</scope>
</reference>
<keyword evidence="3" id="KW-1185">Reference proteome</keyword>
<proteinExistence type="predicted"/>
<reference evidence="3" key="2">
    <citation type="submission" date="2013-12" db="EMBL/GenBank/DDBJ databases">
        <authorList>
            <person name="Yu Y."/>
            <person name="Lee S."/>
            <person name="de Baynast K."/>
            <person name="Wissotski M."/>
            <person name="Liu L."/>
            <person name="Talag J."/>
            <person name="Goicoechea J."/>
            <person name="Angelova A."/>
            <person name="Jetty R."/>
            <person name="Kudrna D."/>
            <person name="Golser W."/>
            <person name="Rivera L."/>
            <person name="Zhang J."/>
            <person name="Wing R."/>
        </authorList>
    </citation>
    <scope>NUCLEOTIDE SEQUENCE</scope>
</reference>
<protein>
    <submittedName>
        <fullName evidence="2">Uncharacterized protein</fullName>
    </submittedName>
</protein>
<accession>A0A0D9VKR9</accession>
<dbReference type="HOGENOM" id="CLU_204833_0_0_1"/>
<dbReference type="eggNOG" id="ENOG502R5EH">
    <property type="taxonomic scope" value="Eukaryota"/>
</dbReference>
<reference evidence="2 3" key="1">
    <citation type="submission" date="2012-08" db="EMBL/GenBank/DDBJ databases">
        <title>Oryza genome evolution.</title>
        <authorList>
            <person name="Wing R.A."/>
        </authorList>
    </citation>
    <scope>NUCLEOTIDE SEQUENCE</scope>
</reference>
<evidence type="ECO:0000256" key="1">
    <source>
        <dbReference type="SAM" id="MobiDB-lite"/>
    </source>
</evidence>
<dbReference type="AlphaFoldDB" id="A0A0D9VKR9"/>